<dbReference type="Gene3D" id="1.10.238.10">
    <property type="entry name" value="EF-hand"/>
    <property type="match status" value="1"/>
</dbReference>
<reference evidence="1 2" key="2">
    <citation type="submission" date="2018-11" db="EMBL/GenBank/DDBJ databases">
        <authorList>
            <consortium name="Pathogen Informatics"/>
        </authorList>
    </citation>
    <scope>NUCLEOTIDE SEQUENCE [LARGE SCALE GENOMIC DNA]</scope>
</reference>
<evidence type="ECO:0000313" key="3">
    <source>
        <dbReference type="WBParaSite" id="HDID_0000950301-mRNA-1"/>
    </source>
</evidence>
<reference evidence="3" key="1">
    <citation type="submission" date="2017-02" db="UniProtKB">
        <authorList>
            <consortium name="WormBaseParasite"/>
        </authorList>
    </citation>
    <scope>IDENTIFICATION</scope>
</reference>
<dbReference type="OrthoDB" id="191686at2759"/>
<dbReference type="InterPro" id="IPR011992">
    <property type="entry name" value="EF-hand-dom_pair"/>
</dbReference>
<gene>
    <name evidence="1" type="ORF">HDID_LOCUS9501</name>
</gene>
<name>A0A0R3SVB3_HYMDI</name>
<evidence type="ECO:0000313" key="1">
    <source>
        <dbReference type="EMBL" id="VDL61877.1"/>
    </source>
</evidence>
<proteinExistence type="predicted"/>
<dbReference type="AlphaFoldDB" id="A0A0R3SVB3"/>
<evidence type="ECO:0000313" key="2">
    <source>
        <dbReference type="Proteomes" id="UP000274504"/>
    </source>
</evidence>
<protein>
    <submittedName>
        <fullName evidence="3">EF-hand domain-containing protein</fullName>
    </submittedName>
</protein>
<organism evidence="3">
    <name type="scientific">Hymenolepis diminuta</name>
    <name type="common">Rat tapeworm</name>
    <dbReference type="NCBI Taxonomy" id="6216"/>
    <lineage>
        <taxon>Eukaryota</taxon>
        <taxon>Metazoa</taxon>
        <taxon>Spiralia</taxon>
        <taxon>Lophotrochozoa</taxon>
        <taxon>Platyhelminthes</taxon>
        <taxon>Cestoda</taxon>
        <taxon>Eucestoda</taxon>
        <taxon>Cyclophyllidea</taxon>
        <taxon>Hymenolepididae</taxon>
        <taxon>Hymenolepis</taxon>
    </lineage>
</organism>
<dbReference type="EMBL" id="UYSG01011305">
    <property type="protein sequence ID" value="VDL61877.1"/>
    <property type="molecule type" value="Genomic_DNA"/>
</dbReference>
<sequence length="290" mass="33493">MSDGRERDLRGPRMRKGATISVCTKDKNINYVVPSVFALPSEDYFRIRRNLKVKNLVQTVDRGSSHFSKMSKADHKFPSSVRRAIASLVPQLRRNPKNYFNSKELAVLLQMYYTITEHRVRHMTQKELDGFLKITLGITNSHVLNGLKRMAVHSYNSNTGIEHLGIPPINFVTMLSVYLRGSLGERAEMAFKIMDIDRDGMLRKDYEFPKLLSRSFVINIAALYPDIDPDQPIRDSIKYLERIFDFGFEKGVDMKRFKEVALEQPWIIDCLLPVTCQDINKLNLLYSLSI</sequence>
<dbReference type="Proteomes" id="UP000274504">
    <property type="component" value="Unassembled WGS sequence"/>
</dbReference>
<dbReference type="SUPFAM" id="SSF47473">
    <property type="entry name" value="EF-hand"/>
    <property type="match status" value="1"/>
</dbReference>
<accession>A0A0R3SVB3</accession>
<dbReference type="WBParaSite" id="HDID_0000950301-mRNA-1">
    <property type="protein sequence ID" value="HDID_0000950301-mRNA-1"/>
    <property type="gene ID" value="HDID_0000950301"/>
</dbReference>
<dbReference type="STRING" id="6216.A0A0R3SVB3"/>